<keyword evidence="2" id="KW-1185">Reference proteome</keyword>
<gene>
    <name evidence="1" type="ORF">SAMN05421812_10851</name>
</gene>
<dbReference type="Proteomes" id="UP000198362">
    <property type="component" value="Unassembled WGS sequence"/>
</dbReference>
<organism evidence="1 2">
    <name type="scientific">Asanoa hainanensis</name>
    <dbReference type="NCBI Taxonomy" id="560556"/>
    <lineage>
        <taxon>Bacteria</taxon>
        <taxon>Bacillati</taxon>
        <taxon>Actinomycetota</taxon>
        <taxon>Actinomycetes</taxon>
        <taxon>Micromonosporales</taxon>
        <taxon>Micromonosporaceae</taxon>
        <taxon>Asanoa</taxon>
    </lineage>
</organism>
<protein>
    <submittedName>
        <fullName evidence="1">Uncharacterized protein</fullName>
    </submittedName>
</protein>
<dbReference type="AlphaFoldDB" id="A0A239NAB8"/>
<evidence type="ECO:0000313" key="2">
    <source>
        <dbReference type="Proteomes" id="UP000198362"/>
    </source>
</evidence>
<dbReference type="EMBL" id="FZPH01000008">
    <property type="protein sequence ID" value="SNT51710.1"/>
    <property type="molecule type" value="Genomic_DNA"/>
</dbReference>
<accession>A0A239NAB8</accession>
<name>A0A239NAB8_9ACTN</name>
<proteinExistence type="predicted"/>
<reference evidence="1 2" key="1">
    <citation type="submission" date="2017-06" db="EMBL/GenBank/DDBJ databases">
        <authorList>
            <person name="Kim H.J."/>
            <person name="Triplett B.A."/>
        </authorList>
    </citation>
    <scope>NUCLEOTIDE SEQUENCE [LARGE SCALE GENOMIC DNA]</scope>
    <source>
        <strain evidence="1 2">CGMCC 4.5593</strain>
    </source>
</reference>
<evidence type="ECO:0000313" key="1">
    <source>
        <dbReference type="EMBL" id="SNT51710.1"/>
    </source>
</evidence>
<sequence>MLAVAVVVLLAVAGCGRVFGGRVVYEGDYPRYQSVAELMERATLVVEATPANPRFEKLYPTDGPKTDDTAVVVTVYDATVTRVHKGSARPGDVVQVKQMGGEMGGVVYESAEEVPFRTGTAYLLFLETYPDSPASLLNPDQAQYEIDPAGGYQPVSDNTLTVTAADLEKP</sequence>